<comment type="caution">
    <text evidence="1">The sequence shown here is derived from an EMBL/GenBank/DDBJ whole genome shotgun (WGS) entry which is preliminary data.</text>
</comment>
<evidence type="ECO:0000313" key="2">
    <source>
        <dbReference type="Proteomes" id="UP001060215"/>
    </source>
</evidence>
<dbReference type="EMBL" id="CM045762">
    <property type="protein sequence ID" value="KAI8009782.1"/>
    <property type="molecule type" value="Genomic_DNA"/>
</dbReference>
<dbReference type="Proteomes" id="UP001060215">
    <property type="component" value="Chromosome 5"/>
</dbReference>
<evidence type="ECO:0000313" key="1">
    <source>
        <dbReference type="EMBL" id="KAI8009782.1"/>
    </source>
</evidence>
<accession>A0ACC0H8C7</accession>
<reference evidence="1 2" key="1">
    <citation type="journal article" date="2022" name="Plant J.">
        <title>Chromosome-level genome of Camellia lanceoleosa provides a valuable resource for understanding genome evolution and self-incompatibility.</title>
        <authorList>
            <person name="Gong W."/>
            <person name="Xiao S."/>
            <person name="Wang L."/>
            <person name="Liao Z."/>
            <person name="Chang Y."/>
            <person name="Mo W."/>
            <person name="Hu G."/>
            <person name="Li W."/>
            <person name="Zhao G."/>
            <person name="Zhu H."/>
            <person name="Hu X."/>
            <person name="Ji K."/>
            <person name="Xiang X."/>
            <person name="Song Q."/>
            <person name="Yuan D."/>
            <person name="Jin S."/>
            <person name="Zhang L."/>
        </authorList>
    </citation>
    <scope>NUCLEOTIDE SEQUENCE [LARGE SCALE GENOMIC DNA]</scope>
    <source>
        <strain evidence="1">SQ_2022a</strain>
    </source>
</reference>
<sequence>MFLELEKEVYHHVGIDWWLEEVKLLIQPWWETDSHTVRHMVLVKPTKTLEEDRKSVRNLLGLTKEEDWPTFNLSSMDLFIWNCRGAGNARFRRNLRELVRLHQPDMMVLMETKVEISSMGMFFNNLGYTALTHVDPIGRSGGIWLLWSPSQLNVRVQNASSQIITATISRQDYPDWVLSAIYASPNICLRDKLWNDLSALAQHTQDPWLVAGDFNDYSSVEDKRSFSSATSQNLSQSQRNSQKFSDRISSCNLMDLGCVGPRLT</sequence>
<organism evidence="1 2">
    <name type="scientific">Camellia lanceoleosa</name>
    <dbReference type="NCBI Taxonomy" id="1840588"/>
    <lineage>
        <taxon>Eukaryota</taxon>
        <taxon>Viridiplantae</taxon>
        <taxon>Streptophyta</taxon>
        <taxon>Embryophyta</taxon>
        <taxon>Tracheophyta</taxon>
        <taxon>Spermatophyta</taxon>
        <taxon>Magnoliopsida</taxon>
        <taxon>eudicotyledons</taxon>
        <taxon>Gunneridae</taxon>
        <taxon>Pentapetalae</taxon>
        <taxon>asterids</taxon>
        <taxon>Ericales</taxon>
        <taxon>Theaceae</taxon>
        <taxon>Camellia</taxon>
    </lineage>
</organism>
<gene>
    <name evidence="1" type="ORF">LOK49_LG06G01157</name>
</gene>
<proteinExistence type="predicted"/>
<protein>
    <submittedName>
        <fullName evidence="1">Uncharacterized protein</fullName>
    </submittedName>
</protein>
<name>A0ACC0H8C7_9ERIC</name>
<keyword evidence="2" id="KW-1185">Reference proteome</keyword>